<evidence type="ECO:0000313" key="3">
    <source>
        <dbReference type="Proteomes" id="UP000887578"/>
    </source>
</evidence>
<reference evidence="4" key="1">
    <citation type="submission" date="2022-11" db="UniProtKB">
        <authorList>
            <consortium name="WormBaseParasite"/>
        </authorList>
    </citation>
    <scope>IDENTIFICATION</scope>
</reference>
<dbReference type="Proteomes" id="UP000887578">
    <property type="component" value="Unplaced"/>
</dbReference>
<evidence type="ECO:0000256" key="2">
    <source>
        <dbReference type="PROSITE-ProRule" id="PRU00504"/>
    </source>
</evidence>
<accession>A0A914PQ38</accession>
<organism evidence="3 4">
    <name type="scientific">Panagrolaimus davidi</name>
    <dbReference type="NCBI Taxonomy" id="227884"/>
    <lineage>
        <taxon>Eukaryota</taxon>
        <taxon>Metazoa</taxon>
        <taxon>Ecdysozoa</taxon>
        <taxon>Nematoda</taxon>
        <taxon>Chromadorea</taxon>
        <taxon>Rhabditida</taxon>
        <taxon>Tylenchina</taxon>
        <taxon>Panagrolaimomorpha</taxon>
        <taxon>Panagrolaimoidea</taxon>
        <taxon>Panagrolaimidae</taxon>
        <taxon>Panagrolaimus</taxon>
    </lineage>
</organism>
<protein>
    <submittedName>
        <fullName evidence="4">Uncharacterized protein</fullName>
    </submittedName>
</protein>
<dbReference type="PROSITE" id="PS51125">
    <property type="entry name" value="NHL"/>
    <property type="match status" value="1"/>
</dbReference>
<dbReference type="Gene3D" id="2.120.10.30">
    <property type="entry name" value="TolB, C-terminal domain"/>
    <property type="match status" value="1"/>
</dbReference>
<sequence length="147" mass="16414">MKEVYEGRMLQGQMLLDGIRADFNAPQNLAKAYRDSASYTHKVDVFLQQKHQLYGFCLNCADLVRHEPCSPISDNGSFFEEFSPRKRKLNYDVNFGSFGVEDGQFSEHAGICVTSDGLNAVTDTKNQRVQVLDELGCLKLSIGVGGR</sequence>
<proteinExistence type="predicted"/>
<keyword evidence="3" id="KW-1185">Reference proteome</keyword>
<dbReference type="InterPro" id="IPR011042">
    <property type="entry name" value="6-blade_b-propeller_TolB-like"/>
</dbReference>
<feature type="repeat" description="NHL" evidence="2">
    <location>
        <begin position="95"/>
        <end position="135"/>
    </location>
</feature>
<evidence type="ECO:0000313" key="4">
    <source>
        <dbReference type="WBParaSite" id="PDA_v2.g20212.t1"/>
    </source>
</evidence>
<dbReference type="InterPro" id="IPR001258">
    <property type="entry name" value="NHL_repeat"/>
</dbReference>
<evidence type="ECO:0000256" key="1">
    <source>
        <dbReference type="ARBA" id="ARBA00022737"/>
    </source>
</evidence>
<keyword evidence="1" id="KW-0677">Repeat</keyword>
<name>A0A914PQ38_9BILA</name>
<dbReference type="AlphaFoldDB" id="A0A914PQ38"/>
<dbReference type="WBParaSite" id="PDA_v2.g20212.t1">
    <property type="protein sequence ID" value="PDA_v2.g20212.t1"/>
    <property type="gene ID" value="PDA_v2.g20212"/>
</dbReference>